<dbReference type="PIRSF" id="PIRSF000429">
    <property type="entry name" value="Ac-CoA_Ac_transf"/>
    <property type="match status" value="1"/>
</dbReference>
<evidence type="ECO:0000256" key="5">
    <source>
        <dbReference type="ARBA" id="ARBA00023121"/>
    </source>
</evidence>
<dbReference type="EMBL" id="RKHY01000001">
    <property type="protein sequence ID" value="ROS44392.1"/>
    <property type="molecule type" value="Genomic_DNA"/>
</dbReference>
<evidence type="ECO:0000256" key="1">
    <source>
        <dbReference type="ARBA" id="ARBA00012352"/>
    </source>
</evidence>
<evidence type="ECO:0000259" key="7">
    <source>
        <dbReference type="Pfam" id="PF00108"/>
    </source>
</evidence>
<dbReference type="GO" id="GO:0016747">
    <property type="term" value="F:acyltransferase activity, transferring groups other than amino-acyl groups"/>
    <property type="evidence" value="ECO:0007669"/>
    <property type="project" value="InterPro"/>
</dbReference>
<dbReference type="RefSeq" id="WP_123686372.1">
    <property type="nucleotide sequence ID" value="NZ_RKHY01000001.1"/>
</dbReference>
<evidence type="ECO:0000256" key="6">
    <source>
        <dbReference type="ARBA" id="ARBA00032316"/>
    </source>
</evidence>
<evidence type="ECO:0000256" key="4">
    <source>
        <dbReference type="ARBA" id="ARBA00023055"/>
    </source>
</evidence>
<keyword evidence="5" id="KW-0446">Lipid-binding</keyword>
<protein>
    <recommendedName>
        <fullName evidence="1">propanoyl-CoA C-acyltransferase</fullName>
        <ecNumber evidence="1">2.3.1.176</ecNumber>
    </recommendedName>
    <alternativeName>
        <fullName evidence="6">Propanoyl-CoA C-acyltransferase</fullName>
    </alternativeName>
</protein>
<evidence type="ECO:0000313" key="9">
    <source>
        <dbReference type="EMBL" id="ROS44392.1"/>
    </source>
</evidence>
<feature type="domain" description="Thiolase C-terminal" evidence="8">
    <location>
        <begin position="247"/>
        <end position="366"/>
    </location>
</feature>
<dbReference type="GO" id="GO:0006869">
    <property type="term" value="P:lipid transport"/>
    <property type="evidence" value="ECO:0007669"/>
    <property type="project" value="UniProtKB-KW"/>
</dbReference>
<dbReference type="GO" id="GO:0008289">
    <property type="term" value="F:lipid binding"/>
    <property type="evidence" value="ECO:0007669"/>
    <property type="project" value="UniProtKB-KW"/>
</dbReference>
<dbReference type="EC" id="2.3.1.176" evidence="1"/>
<dbReference type="CDD" id="cd00829">
    <property type="entry name" value="SCP-x_thiolase"/>
    <property type="match status" value="1"/>
</dbReference>
<evidence type="ECO:0000313" key="10">
    <source>
        <dbReference type="Proteomes" id="UP000274843"/>
    </source>
</evidence>
<dbReference type="PANTHER" id="PTHR42870">
    <property type="entry name" value="ACETYL-COA C-ACETYLTRANSFERASE"/>
    <property type="match status" value="1"/>
</dbReference>
<feature type="domain" description="Thiolase N-terminal" evidence="7">
    <location>
        <begin position="6"/>
        <end position="215"/>
    </location>
</feature>
<accession>A0A3N2H647</accession>
<dbReference type="InterPro" id="IPR055140">
    <property type="entry name" value="Thiolase_C_2"/>
</dbReference>
<dbReference type="GeneID" id="301848079"/>
<dbReference type="AlphaFoldDB" id="A0A3N2H647"/>
<sequence>MTNRRVAVIGTGLVPFGKHEDTGLEELGITAAEAALAEAGCEPGRIGAVFSSNVLGGGGAGQRILAGVGVFGVPVVNVENACASGTTAVHLARLAIESGRHDVVLVVGAEKMTGKFQGGITLDRTDRPTLLGLTMPAIYALNAQRYAHDTGAALDDFAEVSVKNRAAGARNPHAMFRQPLTREEVLGSRPVADPLTLLQCCANADGAAALVLAAEHVVESRHDPVWLLGSGLASGTATGPKTEFGTSRPSALAAGQAYAAAGLTAADIDFAEVHDAFTIGEITSVEALGLASQGKALAAVVAGEFSPGGRVPVNASGGLLAKGHPVGATGVGQVVELTTQLRGVAGERQVGGARIGLSHTVGGGVATLDAIASGVVIAGV</sequence>
<evidence type="ECO:0000256" key="3">
    <source>
        <dbReference type="ARBA" id="ARBA00022679"/>
    </source>
</evidence>
<keyword evidence="2" id="KW-0813">Transport</keyword>
<keyword evidence="4" id="KW-0445">Lipid transport</keyword>
<proteinExistence type="predicted"/>
<dbReference type="InterPro" id="IPR020613">
    <property type="entry name" value="Thiolase_CS"/>
</dbReference>
<dbReference type="InterPro" id="IPR002155">
    <property type="entry name" value="Thiolase"/>
</dbReference>
<dbReference type="Pfam" id="PF00108">
    <property type="entry name" value="Thiolase_N"/>
    <property type="match status" value="1"/>
</dbReference>
<dbReference type="Gene3D" id="3.40.47.10">
    <property type="match status" value="1"/>
</dbReference>
<reference evidence="9 10" key="1">
    <citation type="submission" date="2018-11" db="EMBL/GenBank/DDBJ databases">
        <title>Sequencing the genomes of 1000 actinobacteria strains.</title>
        <authorList>
            <person name="Klenk H.-P."/>
        </authorList>
    </citation>
    <scope>NUCLEOTIDE SEQUENCE [LARGE SCALE GENOMIC DNA]</scope>
    <source>
        <strain evidence="9 10">DSM 44348</strain>
    </source>
</reference>
<dbReference type="SUPFAM" id="SSF53901">
    <property type="entry name" value="Thiolase-like"/>
    <property type="match status" value="2"/>
</dbReference>
<dbReference type="Proteomes" id="UP000274843">
    <property type="component" value="Unassembled WGS sequence"/>
</dbReference>
<dbReference type="InterPro" id="IPR020616">
    <property type="entry name" value="Thiolase_N"/>
</dbReference>
<dbReference type="PANTHER" id="PTHR42870:SF1">
    <property type="entry name" value="NON-SPECIFIC LIPID-TRANSFER PROTEIN-LIKE 2"/>
    <property type="match status" value="1"/>
</dbReference>
<gene>
    <name evidence="9" type="ORF">EDD35_6833</name>
</gene>
<evidence type="ECO:0000256" key="2">
    <source>
        <dbReference type="ARBA" id="ARBA00022448"/>
    </source>
</evidence>
<dbReference type="PROSITE" id="PS00737">
    <property type="entry name" value="THIOLASE_2"/>
    <property type="match status" value="1"/>
</dbReference>
<comment type="caution">
    <text evidence="9">The sequence shown here is derived from an EMBL/GenBank/DDBJ whole genome shotgun (WGS) entry which is preliminary data.</text>
</comment>
<dbReference type="InterPro" id="IPR016039">
    <property type="entry name" value="Thiolase-like"/>
</dbReference>
<dbReference type="Pfam" id="PF22691">
    <property type="entry name" value="Thiolase_C_1"/>
    <property type="match status" value="1"/>
</dbReference>
<evidence type="ECO:0000259" key="8">
    <source>
        <dbReference type="Pfam" id="PF22691"/>
    </source>
</evidence>
<organism evidence="9 10">
    <name type="scientific">Amycolatopsis thermoflava</name>
    <dbReference type="NCBI Taxonomy" id="84480"/>
    <lineage>
        <taxon>Bacteria</taxon>
        <taxon>Bacillati</taxon>
        <taxon>Actinomycetota</taxon>
        <taxon>Actinomycetes</taxon>
        <taxon>Pseudonocardiales</taxon>
        <taxon>Pseudonocardiaceae</taxon>
        <taxon>Amycolatopsis</taxon>
        <taxon>Amycolatopsis methanolica group</taxon>
    </lineage>
</organism>
<name>A0A3N2H647_9PSEU</name>
<keyword evidence="3 9" id="KW-0808">Transferase</keyword>
<keyword evidence="10" id="KW-1185">Reference proteome</keyword>